<dbReference type="PANTHER" id="PTHR47706">
    <property type="entry name" value="NMRA-LIKE FAMILY PROTEIN"/>
    <property type="match status" value="1"/>
</dbReference>
<evidence type="ECO:0000313" key="6">
    <source>
        <dbReference type="Proteomes" id="UP000027920"/>
    </source>
</evidence>
<keyword evidence="2" id="KW-0521">NADP</keyword>
<dbReference type="OrthoDB" id="10000533at2759"/>
<dbReference type="GO" id="GO:0016491">
    <property type="term" value="F:oxidoreductase activity"/>
    <property type="evidence" value="ECO:0007669"/>
    <property type="project" value="UniProtKB-KW"/>
</dbReference>
<dbReference type="InterPro" id="IPR008030">
    <property type="entry name" value="NmrA-like"/>
</dbReference>
<evidence type="ECO:0000256" key="1">
    <source>
        <dbReference type="ARBA" id="ARBA00005725"/>
    </source>
</evidence>
<dbReference type="SUPFAM" id="SSF51735">
    <property type="entry name" value="NAD(P)-binding Rossmann-fold domains"/>
    <property type="match status" value="1"/>
</dbReference>
<evidence type="ECO:0000313" key="5">
    <source>
        <dbReference type="EMBL" id="KEF63715.1"/>
    </source>
</evidence>
<dbReference type="Proteomes" id="UP000027920">
    <property type="component" value="Unassembled WGS sequence"/>
</dbReference>
<dbReference type="AlphaFoldDB" id="A0A072Q702"/>
<dbReference type="Pfam" id="PF05368">
    <property type="entry name" value="NmrA"/>
    <property type="match status" value="1"/>
</dbReference>
<dbReference type="RefSeq" id="XP_013266305.1">
    <property type="nucleotide sequence ID" value="XM_013410851.1"/>
</dbReference>
<protein>
    <recommendedName>
        <fullName evidence="4">NmrA-like domain-containing protein</fullName>
    </recommendedName>
</protein>
<comment type="similarity">
    <text evidence="1">Belongs to the NmrA-type oxidoreductase family. Isoflavone reductase subfamily.</text>
</comment>
<evidence type="ECO:0000256" key="2">
    <source>
        <dbReference type="ARBA" id="ARBA00022857"/>
    </source>
</evidence>
<dbReference type="InterPro" id="IPR051609">
    <property type="entry name" value="NmrA/Isoflavone_reductase-like"/>
</dbReference>
<dbReference type="HOGENOM" id="CLU_044876_0_0_1"/>
<name>A0A072Q702_9EURO</name>
<keyword evidence="6" id="KW-1185">Reference proteome</keyword>
<dbReference type="Gene3D" id="3.40.50.720">
    <property type="entry name" value="NAD(P)-binding Rossmann-like Domain"/>
    <property type="match status" value="1"/>
</dbReference>
<dbReference type="GeneID" id="25276639"/>
<evidence type="ECO:0000256" key="3">
    <source>
        <dbReference type="ARBA" id="ARBA00023002"/>
    </source>
</evidence>
<organism evidence="5 6">
    <name type="scientific">Exophiala aquamarina CBS 119918</name>
    <dbReference type="NCBI Taxonomy" id="1182545"/>
    <lineage>
        <taxon>Eukaryota</taxon>
        <taxon>Fungi</taxon>
        <taxon>Dikarya</taxon>
        <taxon>Ascomycota</taxon>
        <taxon>Pezizomycotina</taxon>
        <taxon>Eurotiomycetes</taxon>
        <taxon>Chaetothyriomycetidae</taxon>
        <taxon>Chaetothyriales</taxon>
        <taxon>Herpotrichiellaceae</taxon>
        <taxon>Exophiala</taxon>
    </lineage>
</organism>
<dbReference type="InterPro" id="IPR036291">
    <property type="entry name" value="NAD(P)-bd_dom_sf"/>
</dbReference>
<dbReference type="PANTHER" id="PTHR47706:SF4">
    <property type="entry name" value="NMRA-LIKE DOMAIN-CONTAINING PROTEIN"/>
    <property type="match status" value="1"/>
</dbReference>
<dbReference type="VEuPathDB" id="FungiDB:A1O9_01693"/>
<feature type="domain" description="NmrA-like" evidence="4">
    <location>
        <begin position="3"/>
        <end position="227"/>
    </location>
</feature>
<dbReference type="EMBL" id="AMGV01000001">
    <property type="protein sequence ID" value="KEF63715.1"/>
    <property type="molecule type" value="Genomic_DNA"/>
</dbReference>
<gene>
    <name evidence="5" type="ORF">A1O9_01693</name>
</gene>
<evidence type="ECO:0000259" key="4">
    <source>
        <dbReference type="Pfam" id="PF05368"/>
    </source>
</evidence>
<keyword evidence="3" id="KW-0560">Oxidoreductase</keyword>
<accession>A0A072Q702</accession>
<proteinExistence type="inferred from homology"/>
<sequence>MTVVAVAGGTGDLGQTIVEAIANTGKHTIYVLTRKVLQSIPTHPLASIAELVVLDYENPESIREVLDRLQVDTVISTLNLNWPGSAQSQLNLIRGSAQSKLVKRFIPSEFNIDYNVSEEWELQGHPNLTYTLIRNGFFLDYLGLPFGETHLHPLYCLLDLQAAKAAIPGDGSMPVVFTHTTDVAKFVATLLDIPAAKWPLESAVIGERILLNDLVSLAEKATGKTVSPRLLFSLWLTISAGRQFTKSFDPVEGLRKMQTTELLSNKQCYSYFPGGKAELDMVISTMMVGMATGVFDISGTDLRTFAPETALTKIEPFLRSCWAEAGHSVPT</sequence>
<comment type="caution">
    <text evidence="5">The sequence shown here is derived from an EMBL/GenBank/DDBJ whole genome shotgun (WGS) entry which is preliminary data.</text>
</comment>
<reference evidence="5 6" key="1">
    <citation type="submission" date="2013-03" db="EMBL/GenBank/DDBJ databases">
        <title>The Genome Sequence of Exophiala aquamarina CBS 119918.</title>
        <authorList>
            <consortium name="The Broad Institute Genomics Platform"/>
            <person name="Cuomo C."/>
            <person name="de Hoog S."/>
            <person name="Gorbushina A."/>
            <person name="Walker B."/>
            <person name="Young S.K."/>
            <person name="Zeng Q."/>
            <person name="Gargeya S."/>
            <person name="Fitzgerald M."/>
            <person name="Haas B."/>
            <person name="Abouelleil A."/>
            <person name="Allen A.W."/>
            <person name="Alvarado L."/>
            <person name="Arachchi H.M."/>
            <person name="Berlin A.M."/>
            <person name="Chapman S.B."/>
            <person name="Gainer-Dewar J."/>
            <person name="Goldberg J."/>
            <person name="Griggs A."/>
            <person name="Gujja S."/>
            <person name="Hansen M."/>
            <person name="Howarth C."/>
            <person name="Imamovic A."/>
            <person name="Ireland A."/>
            <person name="Larimer J."/>
            <person name="McCowan C."/>
            <person name="Murphy C."/>
            <person name="Pearson M."/>
            <person name="Poon T.W."/>
            <person name="Priest M."/>
            <person name="Roberts A."/>
            <person name="Saif S."/>
            <person name="Shea T."/>
            <person name="Sisk P."/>
            <person name="Sykes S."/>
            <person name="Wortman J."/>
            <person name="Nusbaum C."/>
            <person name="Birren B."/>
        </authorList>
    </citation>
    <scope>NUCLEOTIDE SEQUENCE [LARGE SCALE GENOMIC DNA]</scope>
    <source>
        <strain evidence="5 6">CBS 119918</strain>
    </source>
</reference>